<organism evidence="7 8">
    <name type="scientific">Streptomyces azureus</name>
    <dbReference type="NCBI Taxonomy" id="146537"/>
    <lineage>
        <taxon>Bacteria</taxon>
        <taxon>Bacillati</taxon>
        <taxon>Actinomycetota</taxon>
        <taxon>Actinomycetes</taxon>
        <taxon>Kitasatosporales</taxon>
        <taxon>Streptomycetaceae</taxon>
        <taxon>Streptomyces</taxon>
    </lineage>
</organism>
<dbReference type="Proteomes" id="UP000053859">
    <property type="component" value="Unassembled WGS sequence"/>
</dbReference>
<dbReference type="GO" id="GO:0005524">
    <property type="term" value="F:ATP binding"/>
    <property type="evidence" value="ECO:0007669"/>
    <property type="project" value="UniProtKB-UniRule"/>
</dbReference>
<feature type="coiled-coil region" evidence="5">
    <location>
        <begin position="55"/>
        <end position="82"/>
    </location>
</feature>
<dbReference type="PATRIC" id="fig|146537.3.peg.1065"/>
<name>A0A0K8PEH9_STRAJ</name>
<dbReference type="GO" id="GO:0016874">
    <property type="term" value="F:ligase activity"/>
    <property type="evidence" value="ECO:0007669"/>
    <property type="project" value="UniProtKB-KW"/>
</dbReference>
<evidence type="ECO:0000259" key="6">
    <source>
        <dbReference type="PROSITE" id="PS50975"/>
    </source>
</evidence>
<dbReference type="InterPro" id="IPR052032">
    <property type="entry name" value="ATP-dep_AA_Ligase"/>
</dbReference>
<gene>
    <name evidence="7" type="ORF">SAZU_1013</name>
</gene>
<evidence type="ECO:0000256" key="5">
    <source>
        <dbReference type="SAM" id="Coils"/>
    </source>
</evidence>
<sequence>MTGPHHTGRLTGARPHIVVLHRWRAPYAEYERYVDHRTHAVTYITTDVGATGVPAEAAEIAMVDATDDLAQVRKQLDALASRHGTPRAVVALKEDDLLVAAHLAEERGCRPVRTAAELLRFRDKLVMAQTIADAGLALPAFAPAPDVDAVRDFGARHGWPVIVKPRMGSSSVGVVLVEGPESAERLRFDDADAPLLVQTYDARPVYHVDGVFADRSLGPWRASRYVDSCLGFRAGRALGSVEEDRTEVHDAIGEFAHRVLVALTDRPTVFHLELFVAGGSGGPVECAFLEIGARVGGAEIPFLWREVHGYDLMEAAFRIALGEPPPDRPNPRFAETGGWLLVPAPATRPCVIREAISMVGRAPGPYAEVLLRPGEVLPAADAYYEHVGGRFRFRAGSGAEVEAAVIATARDFEVRGEPCGSMP</sequence>
<dbReference type="PROSITE" id="PS50975">
    <property type="entry name" value="ATP_GRASP"/>
    <property type="match status" value="1"/>
</dbReference>
<dbReference type="RefSeq" id="WP_063888861.1">
    <property type="nucleotide sequence ID" value="NZ_DF968210.1"/>
</dbReference>
<dbReference type="AlphaFoldDB" id="A0A0K8PEH9"/>
<proteinExistence type="predicted"/>
<dbReference type="SUPFAM" id="SSF56059">
    <property type="entry name" value="Glutathione synthetase ATP-binding domain-like"/>
    <property type="match status" value="1"/>
</dbReference>
<keyword evidence="5" id="KW-0175">Coiled coil</keyword>
<reference evidence="7" key="1">
    <citation type="journal article" date="2015" name="Genome Announc.">
        <title>Draft Genome Sequence of Thiostrepton-Producing Streptomyces azureus ATCC 14921.</title>
        <authorList>
            <person name="Sakihara K."/>
            <person name="Maeda J."/>
            <person name="Tashiro K."/>
            <person name="Fujino Y."/>
            <person name="Kuhara S."/>
            <person name="Ohshima T."/>
            <person name="Ogata S."/>
            <person name="Doi K."/>
        </authorList>
    </citation>
    <scope>NUCLEOTIDE SEQUENCE [LARGE SCALE GENOMIC DNA]</scope>
    <source>
        <strain evidence="7">ATCC14921</strain>
    </source>
</reference>
<evidence type="ECO:0000256" key="1">
    <source>
        <dbReference type="ARBA" id="ARBA00022598"/>
    </source>
</evidence>
<dbReference type="Gene3D" id="3.40.50.20">
    <property type="match status" value="1"/>
</dbReference>
<keyword evidence="2 4" id="KW-0547">Nucleotide-binding</keyword>
<feature type="domain" description="ATP-grasp" evidence="6">
    <location>
        <begin position="128"/>
        <end position="321"/>
    </location>
</feature>
<evidence type="ECO:0000256" key="4">
    <source>
        <dbReference type="PROSITE-ProRule" id="PRU00409"/>
    </source>
</evidence>
<dbReference type="Gene3D" id="3.30.1490.20">
    <property type="entry name" value="ATP-grasp fold, A domain"/>
    <property type="match status" value="1"/>
</dbReference>
<dbReference type="EMBL" id="DF968210">
    <property type="protein sequence ID" value="GAP46275.1"/>
    <property type="molecule type" value="Genomic_DNA"/>
</dbReference>
<accession>A0A0K8PEH9</accession>
<dbReference type="InterPro" id="IPR013815">
    <property type="entry name" value="ATP_grasp_subdomain_1"/>
</dbReference>
<evidence type="ECO:0000256" key="3">
    <source>
        <dbReference type="ARBA" id="ARBA00022840"/>
    </source>
</evidence>
<dbReference type="InterPro" id="IPR011761">
    <property type="entry name" value="ATP-grasp"/>
</dbReference>
<protein>
    <submittedName>
        <fullName evidence="7">Biotin carboxylase</fullName>
    </submittedName>
</protein>
<keyword evidence="3 4" id="KW-0067">ATP-binding</keyword>
<evidence type="ECO:0000313" key="8">
    <source>
        <dbReference type="Proteomes" id="UP000053859"/>
    </source>
</evidence>
<evidence type="ECO:0000313" key="7">
    <source>
        <dbReference type="EMBL" id="GAP46275.1"/>
    </source>
</evidence>
<dbReference type="GO" id="GO:0046872">
    <property type="term" value="F:metal ion binding"/>
    <property type="evidence" value="ECO:0007669"/>
    <property type="project" value="InterPro"/>
</dbReference>
<dbReference type="PANTHER" id="PTHR43585">
    <property type="entry name" value="FUMIPYRROLE BIOSYNTHESIS PROTEIN C"/>
    <property type="match status" value="1"/>
</dbReference>
<dbReference type="Gene3D" id="3.30.470.20">
    <property type="entry name" value="ATP-grasp fold, B domain"/>
    <property type="match status" value="1"/>
</dbReference>
<evidence type="ECO:0000256" key="2">
    <source>
        <dbReference type="ARBA" id="ARBA00022741"/>
    </source>
</evidence>
<dbReference type="PANTHER" id="PTHR43585:SF2">
    <property type="entry name" value="ATP-GRASP ENZYME FSQD"/>
    <property type="match status" value="1"/>
</dbReference>
<keyword evidence="1" id="KW-0436">Ligase</keyword>
<keyword evidence="8" id="KW-1185">Reference proteome</keyword>